<gene>
    <name evidence="7" type="ORF">FKR81_09245</name>
</gene>
<reference evidence="7 8" key="1">
    <citation type="submission" date="2019-07" db="EMBL/GenBank/DDBJ databases">
        <title>Lentzea xizangensis sp. nov., isolated from Qinghai-Tibetan Plateau Soils.</title>
        <authorList>
            <person name="Huang J."/>
        </authorList>
    </citation>
    <scope>NUCLEOTIDE SEQUENCE [LARGE SCALE GENOMIC DNA]</scope>
    <source>
        <strain evidence="7 8">FXJ1.1311</strain>
    </source>
</reference>
<dbReference type="GO" id="GO:0006355">
    <property type="term" value="P:regulation of DNA-templated transcription"/>
    <property type="evidence" value="ECO:0007669"/>
    <property type="project" value="InterPro"/>
</dbReference>
<dbReference type="SUPFAM" id="SSF52540">
    <property type="entry name" value="P-loop containing nucleoside triphosphate hydrolases"/>
    <property type="match status" value="1"/>
</dbReference>
<protein>
    <submittedName>
        <fullName evidence="7">Tetratricopeptide repeat protein</fullName>
    </submittedName>
</protein>
<evidence type="ECO:0000313" key="8">
    <source>
        <dbReference type="Proteomes" id="UP000316639"/>
    </source>
</evidence>
<keyword evidence="3 5" id="KW-0238">DNA-binding</keyword>
<dbReference type="Gene3D" id="3.40.50.300">
    <property type="entry name" value="P-loop containing nucleotide triphosphate hydrolases"/>
    <property type="match status" value="1"/>
</dbReference>
<dbReference type="Pfam" id="PF13424">
    <property type="entry name" value="TPR_12"/>
    <property type="match status" value="1"/>
</dbReference>
<proteinExistence type="inferred from homology"/>
<evidence type="ECO:0000256" key="3">
    <source>
        <dbReference type="ARBA" id="ARBA00023125"/>
    </source>
</evidence>
<sequence>MCLLLTIGGTISGLSVRVLGPLELWRDEAQVELGGVKQRALLAHLALNANRGVSVDQLVEVLWPAGAPRSVVANIRTYVWQLRQLLDTDSSSPRLRTHGAGYVLVVSPHEVDALHFAELVESARVEPSPVAALEVLRRAESFWRGQPLEDLPASSSWSPVLARLAESRLAATEQRLALQVSLGESAAAIPELRALLSAHPYRESVCLQLMIALRRAGRQVEALQVYTGMRDRLTDELGLEPGTELREAHLAVLRGDDEPAAARPSTPIHQLPPAISDFSGRATQTARLVEVLRTSASVSVPVAEVTGPPGVGKSTLAVRVAHEVRDHFPDGQLYVDLAGTADDPRDPGDVLGELLHAFGVNGAGLPAGVPARAALYRSLLAGRRVLVLLDDAASVSQVAPLLPADPGCGVLVTSRRRLTDLPGASHLELRPFHPDEAAELLAMIAGRDRITAEPEDAAAIARACGHLPLAIRVAGARLAGRGGWSLRVLRERLIDESTRLRELRSGELAVRASFDLSVRQLPADGLRAFVLLALLGPHDVPGWVVDALLDQRDADQLVDQLVDANLLGSPGTDRIGQPRYRLHDLLRCHARELADRLPGGESLAALERTLRGWLWLEGQAAARLPATFGATIADRGGWALDPGRARHLLSDPVEWFVAERRTVCGAVDLAADAGLDDLAWRLAATAVPFFDLHSHYEDWARTHSRALQACRAAGNKAGEAAMARGLAQVHIYRNEFDEAEREMLDAHRLYGETGDERGEGIALAGVGTVCRLRAENERAMRCYEQSLRKLESADDRHSIAQVRASIGSIHTALGDLEQGRTWLTSALELARAIGDAHREALVLCRLAALHRQAGEHDVELDHARRAVSILEELTDERCTAFARLELAEALIPAGKHDAARELVHRALATYRKSGNKQGEPAALRTLARVALAEGARAAGAPTT</sequence>
<comment type="caution">
    <text evidence="7">The sequence shown here is derived from an EMBL/GenBank/DDBJ whole genome shotgun (WGS) entry which is preliminary data.</text>
</comment>
<dbReference type="SMART" id="SM00862">
    <property type="entry name" value="Trans_reg_C"/>
    <property type="match status" value="1"/>
</dbReference>
<evidence type="ECO:0000256" key="5">
    <source>
        <dbReference type="PROSITE-ProRule" id="PRU01091"/>
    </source>
</evidence>
<dbReference type="PROSITE" id="PS51755">
    <property type="entry name" value="OMPR_PHOB"/>
    <property type="match status" value="1"/>
</dbReference>
<organism evidence="7 8">
    <name type="scientific">Lentzea tibetensis</name>
    <dbReference type="NCBI Taxonomy" id="2591470"/>
    <lineage>
        <taxon>Bacteria</taxon>
        <taxon>Bacillati</taxon>
        <taxon>Actinomycetota</taxon>
        <taxon>Actinomycetes</taxon>
        <taxon>Pseudonocardiales</taxon>
        <taxon>Pseudonocardiaceae</taxon>
        <taxon>Lentzea</taxon>
    </lineage>
</organism>
<dbReference type="InterPro" id="IPR005158">
    <property type="entry name" value="BTAD"/>
</dbReference>
<dbReference type="InterPro" id="IPR002182">
    <property type="entry name" value="NB-ARC"/>
</dbReference>
<dbReference type="Pfam" id="PF00486">
    <property type="entry name" value="Trans_reg_C"/>
    <property type="match status" value="1"/>
</dbReference>
<dbReference type="SUPFAM" id="SSF48452">
    <property type="entry name" value="TPR-like"/>
    <property type="match status" value="2"/>
</dbReference>
<dbReference type="Proteomes" id="UP000316639">
    <property type="component" value="Unassembled WGS sequence"/>
</dbReference>
<keyword evidence="8" id="KW-1185">Reference proteome</keyword>
<dbReference type="InterPro" id="IPR019734">
    <property type="entry name" value="TPR_rpt"/>
</dbReference>
<dbReference type="AlphaFoldDB" id="A0A563EYE7"/>
<dbReference type="Gene3D" id="1.25.40.10">
    <property type="entry name" value="Tetratricopeptide repeat domain"/>
    <property type="match status" value="2"/>
</dbReference>
<dbReference type="SUPFAM" id="SSF46894">
    <property type="entry name" value="C-terminal effector domain of the bipartite response regulators"/>
    <property type="match status" value="1"/>
</dbReference>
<dbReference type="SMART" id="SM01043">
    <property type="entry name" value="BTAD"/>
    <property type="match status" value="1"/>
</dbReference>
<dbReference type="PANTHER" id="PTHR35807">
    <property type="entry name" value="TRANSCRIPTIONAL REGULATOR REDD-RELATED"/>
    <property type="match status" value="1"/>
</dbReference>
<dbReference type="Pfam" id="PF00931">
    <property type="entry name" value="NB-ARC"/>
    <property type="match status" value="1"/>
</dbReference>
<dbReference type="GO" id="GO:0043531">
    <property type="term" value="F:ADP binding"/>
    <property type="evidence" value="ECO:0007669"/>
    <property type="project" value="InterPro"/>
</dbReference>
<keyword evidence="4" id="KW-0804">Transcription</keyword>
<dbReference type="PRINTS" id="PR00364">
    <property type="entry name" value="DISEASERSIST"/>
</dbReference>
<dbReference type="Gene3D" id="1.10.10.10">
    <property type="entry name" value="Winged helix-like DNA-binding domain superfamily/Winged helix DNA-binding domain"/>
    <property type="match status" value="1"/>
</dbReference>
<dbReference type="GO" id="GO:0003677">
    <property type="term" value="F:DNA binding"/>
    <property type="evidence" value="ECO:0007669"/>
    <property type="project" value="UniProtKB-UniRule"/>
</dbReference>
<comment type="similarity">
    <text evidence="1">Belongs to the AfsR/DnrI/RedD regulatory family.</text>
</comment>
<dbReference type="OrthoDB" id="3587032at2"/>
<dbReference type="InterPro" id="IPR027417">
    <property type="entry name" value="P-loop_NTPase"/>
</dbReference>
<feature type="domain" description="OmpR/PhoB-type" evidence="6">
    <location>
        <begin position="2"/>
        <end position="106"/>
    </location>
</feature>
<evidence type="ECO:0000256" key="4">
    <source>
        <dbReference type="ARBA" id="ARBA00023163"/>
    </source>
</evidence>
<evidence type="ECO:0000256" key="1">
    <source>
        <dbReference type="ARBA" id="ARBA00005820"/>
    </source>
</evidence>
<dbReference type="PANTHER" id="PTHR35807:SF1">
    <property type="entry name" value="TRANSCRIPTIONAL REGULATOR REDD"/>
    <property type="match status" value="1"/>
</dbReference>
<name>A0A563EYE7_9PSEU</name>
<evidence type="ECO:0000313" key="7">
    <source>
        <dbReference type="EMBL" id="TWP52501.1"/>
    </source>
</evidence>
<keyword evidence="2" id="KW-0805">Transcription regulation</keyword>
<dbReference type="GO" id="GO:0000160">
    <property type="term" value="P:phosphorelay signal transduction system"/>
    <property type="evidence" value="ECO:0007669"/>
    <property type="project" value="InterPro"/>
</dbReference>
<evidence type="ECO:0000259" key="6">
    <source>
        <dbReference type="PROSITE" id="PS51755"/>
    </source>
</evidence>
<dbReference type="InterPro" id="IPR016032">
    <property type="entry name" value="Sig_transdc_resp-reg_C-effctor"/>
</dbReference>
<dbReference type="CDD" id="cd15831">
    <property type="entry name" value="BTAD"/>
    <property type="match status" value="1"/>
</dbReference>
<accession>A0A563EYE7</accession>
<dbReference type="SMART" id="SM00382">
    <property type="entry name" value="AAA"/>
    <property type="match status" value="1"/>
</dbReference>
<dbReference type="InterPro" id="IPR036388">
    <property type="entry name" value="WH-like_DNA-bd_sf"/>
</dbReference>
<dbReference type="InterPro" id="IPR003593">
    <property type="entry name" value="AAA+_ATPase"/>
</dbReference>
<dbReference type="Pfam" id="PF03704">
    <property type="entry name" value="BTAD"/>
    <property type="match status" value="1"/>
</dbReference>
<dbReference type="InterPro" id="IPR051677">
    <property type="entry name" value="AfsR-DnrI-RedD_regulator"/>
</dbReference>
<dbReference type="InterPro" id="IPR011990">
    <property type="entry name" value="TPR-like_helical_dom_sf"/>
</dbReference>
<dbReference type="EMBL" id="VOBR01000005">
    <property type="protein sequence ID" value="TWP52501.1"/>
    <property type="molecule type" value="Genomic_DNA"/>
</dbReference>
<evidence type="ECO:0000256" key="2">
    <source>
        <dbReference type="ARBA" id="ARBA00023015"/>
    </source>
</evidence>
<dbReference type="SMART" id="SM00028">
    <property type="entry name" value="TPR"/>
    <property type="match status" value="4"/>
</dbReference>
<feature type="DNA-binding region" description="OmpR/PhoB-type" evidence="5">
    <location>
        <begin position="2"/>
        <end position="106"/>
    </location>
</feature>
<dbReference type="InterPro" id="IPR001867">
    <property type="entry name" value="OmpR/PhoB-type_DNA-bd"/>
</dbReference>